<evidence type="ECO:0000259" key="2">
    <source>
        <dbReference type="Pfam" id="PF04453"/>
    </source>
</evidence>
<dbReference type="OrthoDB" id="9760225at2"/>
<dbReference type="EMBL" id="FNVA01000003">
    <property type="protein sequence ID" value="SEG24684.1"/>
    <property type="molecule type" value="Genomic_DNA"/>
</dbReference>
<keyword evidence="4" id="KW-1185">Reference proteome</keyword>
<dbReference type="InterPro" id="IPR050218">
    <property type="entry name" value="LptD"/>
</dbReference>
<dbReference type="GO" id="GO:0043165">
    <property type="term" value="P:Gram-negative-bacterium-type cell outer membrane assembly"/>
    <property type="evidence" value="ECO:0007669"/>
    <property type="project" value="InterPro"/>
</dbReference>
<feature type="compositionally biased region" description="Basic and acidic residues" evidence="1">
    <location>
        <begin position="651"/>
        <end position="665"/>
    </location>
</feature>
<organism evidence="3 4">
    <name type="scientific">Bryocella elongata</name>
    <dbReference type="NCBI Taxonomy" id="863522"/>
    <lineage>
        <taxon>Bacteria</taxon>
        <taxon>Pseudomonadati</taxon>
        <taxon>Acidobacteriota</taxon>
        <taxon>Terriglobia</taxon>
        <taxon>Terriglobales</taxon>
        <taxon>Acidobacteriaceae</taxon>
        <taxon>Bryocella</taxon>
    </lineage>
</organism>
<sequence length="932" mass="101634">MHHQLLAQGVTAKAPPAEATPNAGTPGGIDAVNTLPDAPDPTADVIDRIPVAKVLPDSKAPEMAVIESDNPQSLRGDVYFASGNVVLTYQDHILHADSIRYNRATGEVEFLGHAKLTGGQNDEYIEASRGTYNVRTGTGRFYDVHGSVGLEQRSARSAANGAAQPASTTGAIVGAPIGPASRTTYANSNPFLFEGKIVVKTGPTDYTVYEGSVTSCLMPKPDWQIFAKKITLDKGKAHAAGSTFKLLGIPLLFMPYVTHPVDAEERQSGLLIPELSFSRGSATAGSKGLTIGEQGYLTLGRSADMTIGLLYYSDRGFSENGTVRVRGQGNNFATGHFSALEDRGFHYQAATLSGQLITLYANQGGEDVTAAFRYDFTPKTRLVGDVEYLSSYVYREAFTENFNQAVSSDINSVVFVTQQTNGYALSARFDRYEGLKVVPTYRTAGQEVKIFHAPALDFDAIDRAIPGTPFKWNVATSIASMKRVQPNFVTAGMTERFDLRPELSLPMHFDGFNLNASIAARETVYSRSRQVPYGPNPANAVPIELMAPVNRADVEMKLDFRPPVIERDFKVPAKLQSLFGDEVRHTVESHLTYRDVKGVDNFLAILRFDDTDLVSDTNELEYGVTQHLYFKPHPKVAKLPPGCSASPLTKAVDDKDAEPAPREAQEDPDQQPSIDANGIPNPFSTAPDVPTRTHKRHAGPCDKPTAVAGQTEWFSWDLKQKIFFDQNFGGAVINSRRNIFETTLDLSGIAFLTEARNISPLISRMRFRTSGHTDIEYDFDYDTGASKFTSQNILLDVHESNLFGGVSYARLNAPGRFHSEVLNQTTNTATQILTTQISNFQQMRLLGGFGAPTRAGLSVAAGAGLDLNPPSGAGMTQYLTIQASYNWNCCGLSVEYRKYDLGNIRDEGTESFNFTLANIGSAGNMRRAQSLF</sequence>
<protein>
    <submittedName>
        <fullName evidence="3">LPS-assembly protein</fullName>
    </submittedName>
</protein>
<dbReference type="AlphaFoldDB" id="A0A1H5YL09"/>
<dbReference type="PANTHER" id="PTHR30189">
    <property type="entry name" value="LPS-ASSEMBLY PROTEIN"/>
    <property type="match status" value="1"/>
</dbReference>
<evidence type="ECO:0000313" key="4">
    <source>
        <dbReference type="Proteomes" id="UP000236728"/>
    </source>
</evidence>
<dbReference type="GO" id="GO:0015920">
    <property type="term" value="P:lipopolysaccharide transport"/>
    <property type="evidence" value="ECO:0007669"/>
    <property type="project" value="InterPro"/>
</dbReference>
<dbReference type="PANTHER" id="PTHR30189:SF1">
    <property type="entry name" value="LPS-ASSEMBLY PROTEIN LPTD"/>
    <property type="match status" value="1"/>
</dbReference>
<name>A0A1H5YL09_9BACT</name>
<dbReference type="Pfam" id="PF04453">
    <property type="entry name" value="LptD"/>
    <property type="match status" value="1"/>
</dbReference>
<evidence type="ECO:0000256" key="1">
    <source>
        <dbReference type="SAM" id="MobiDB-lite"/>
    </source>
</evidence>
<dbReference type="GO" id="GO:1990351">
    <property type="term" value="C:transporter complex"/>
    <property type="evidence" value="ECO:0007669"/>
    <property type="project" value="TreeGrafter"/>
</dbReference>
<dbReference type="HAMAP" id="MF_01411">
    <property type="entry name" value="LPS_assembly_LptD"/>
    <property type="match status" value="1"/>
</dbReference>
<dbReference type="RefSeq" id="WP_103933225.1">
    <property type="nucleotide sequence ID" value="NZ_FNVA01000003.1"/>
</dbReference>
<gene>
    <name evidence="3" type="ORF">SAMN05421819_2369</name>
</gene>
<feature type="domain" description="LptD C-terminal" evidence="2">
    <location>
        <begin position="376"/>
        <end position="630"/>
    </location>
</feature>
<accession>A0A1H5YL09</accession>
<feature type="region of interest" description="Disordered" evidence="1">
    <location>
        <begin position="640"/>
        <end position="704"/>
    </location>
</feature>
<dbReference type="Proteomes" id="UP000236728">
    <property type="component" value="Unassembled WGS sequence"/>
</dbReference>
<proteinExistence type="inferred from homology"/>
<feature type="region of interest" description="Disordered" evidence="1">
    <location>
        <begin position="1"/>
        <end position="27"/>
    </location>
</feature>
<dbReference type="InterPro" id="IPR007543">
    <property type="entry name" value="LptD_C"/>
</dbReference>
<reference evidence="3 4" key="1">
    <citation type="submission" date="2016-10" db="EMBL/GenBank/DDBJ databases">
        <authorList>
            <person name="de Groot N.N."/>
        </authorList>
    </citation>
    <scope>NUCLEOTIDE SEQUENCE [LARGE SCALE GENOMIC DNA]</scope>
    <source>
        <strain evidence="3 4">DSM 22489</strain>
    </source>
</reference>
<dbReference type="InterPro" id="IPR020889">
    <property type="entry name" value="LipoPS_assembly_LptD"/>
</dbReference>
<evidence type="ECO:0000313" key="3">
    <source>
        <dbReference type="EMBL" id="SEG24684.1"/>
    </source>
</evidence>
<dbReference type="GO" id="GO:0009279">
    <property type="term" value="C:cell outer membrane"/>
    <property type="evidence" value="ECO:0007669"/>
    <property type="project" value="InterPro"/>
</dbReference>